<dbReference type="SUPFAM" id="SSF51735">
    <property type="entry name" value="NAD(P)-binding Rossmann-fold domains"/>
    <property type="match status" value="1"/>
</dbReference>
<reference evidence="12" key="1">
    <citation type="submission" date="2020-12" db="EMBL/GenBank/DDBJ databases">
        <title>Antrihabitans popcorni sp. nov. and Antrihabitans auranticaus sp. nov., isolated from a larva cave.</title>
        <authorList>
            <person name="Lee S.D."/>
            <person name="Kim I.S."/>
        </authorList>
    </citation>
    <scope>NUCLEOTIDE SEQUENCE</scope>
    <source>
        <strain evidence="12">YC3-6</strain>
    </source>
</reference>
<dbReference type="RefSeq" id="WP_199702991.1">
    <property type="nucleotide sequence ID" value="NZ_JAEMNV010000002.1"/>
</dbReference>
<dbReference type="AlphaFoldDB" id="A0A934NN79"/>
<comment type="subcellular location">
    <subcellularLocation>
        <location evidence="1">Endoplasmic reticulum</location>
    </subcellularLocation>
</comment>
<keyword evidence="6" id="KW-0746">Sphingolipid metabolism</keyword>
<comment type="pathway">
    <text evidence="3">Sphingolipid metabolism.</text>
</comment>
<feature type="domain" description="Ketoreductase" evidence="11">
    <location>
        <begin position="7"/>
        <end position="189"/>
    </location>
</feature>
<dbReference type="EC" id="1.1.1.102" evidence="9"/>
<dbReference type="PANTHER" id="PTHR43550">
    <property type="entry name" value="3-KETODIHYDROSPHINGOSINE REDUCTASE"/>
    <property type="match status" value="1"/>
</dbReference>
<comment type="similarity">
    <text evidence="10">Belongs to the short-chain dehydrogenases/reductases (SDR) family.</text>
</comment>
<organism evidence="12 13">
    <name type="scientific">Antrihabitans stalagmiti</name>
    <dbReference type="NCBI Taxonomy" id="2799499"/>
    <lineage>
        <taxon>Bacteria</taxon>
        <taxon>Bacillati</taxon>
        <taxon>Actinomycetota</taxon>
        <taxon>Actinomycetes</taxon>
        <taxon>Mycobacteriales</taxon>
        <taxon>Nocardiaceae</taxon>
        <taxon>Antrihabitans</taxon>
    </lineage>
</organism>
<evidence type="ECO:0000256" key="8">
    <source>
        <dbReference type="ARBA" id="ARBA00023098"/>
    </source>
</evidence>
<protein>
    <recommendedName>
        <fullName evidence="9">3-dehydrosphinganine reductase</fullName>
        <ecNumber evidence="9">1.1.1.102</ecNumber>
    </recommendedName>
</protein>
<dbReference type="InterPro" id="IPR036291">
    <property type="entry name" value="NAD(P)-bd_dom_sf"/>
</dbReference>
<evidence type="ECO:0000256" key="2">
    <source>
        <dbReference type="ARBA" id="ARBA00004760"/>
    </source>
</evidence>
<dbReference type="GO" id="GO:0030148">
    <property type="term" value="P:sphingolipid biosynthetic process"/>
    <property type="evidence" value="ECO:0007669"/>
    <property type="project" value="InterPro"/>
</dbReference>
<dbReference type="InterPro" id="IPR045022">
    <property type="entry name" value="KDSR-like"/>
</dbReference>
<evidence type="ECO:0000313" key="12">
    <source>
        <dbReference type="EMBL" id="MBJ8338277.1"/>
    </source>
</evidence>
<evidence type="ECO:0000256" key="1">
    <source>
        <dbReference type="ARBA" id="ARBA00004240"/>
    </source>
</evidence>
<dbReference type="FunFam" id="3.40.50.720:FF:000468">
    <property type="entry name" value="Short-chain dehydrogenase, putative"/>
    <property type="match status" value="1"/>
</dbReference>
<evidence type="ECO:0000313" key="13">
    <source>
        <dbReference type="Proteomes" id="UP000655868"/>
    </source>
</evidence>
<dbReference type="Proteomes" id="UP000655868">
    <property type="component" value="Unassembled WGS sequence"/>
</dbReference>
<dbReference type="SMART" id="SM00822">
    <property type="entry name" value="PKS_KR"/>
    <property type="match status" value="1"/>
</dbReference>
<comment type="caution">
    <text evidence="12">The sequence shown here is derived from an EMBL/GenBank/DDBJ whole genome shotgun (WGS) entry which is preliminary data.</text>
</comment>
<evidence type="ECO:0000256" key="6">
    <source>
        <dbReference type="ARBA" id="ARBA00022919"/>
    </source>
</evidence>
<evidence type="ECO:0000256" key="5">
    <source>
        <dbReference type="ARBA" id="ARBA00022857"/>
    </source>
</evidence>
<sequence>MTRIAGAHAVITGGSSGIGFATAAMLARRGATVSLLARGVERLEEAASTIRSDGGTVHTAAADVSKRESLEYALGQLVSAAGHCDILITSAGVARPGRFLELDDAVYSQMMDVDYFGTLHAIRAVAPEMVERKRGSIVAISSMAGIFGIYGYTAYSPAKFAVRGLMEALRDEMRPHGVHVGCVFPPDVDTPQLADENRYKPAERAAISGTISALSPELVAAKIVNGIEKKRFAIYADRTSSTLASLGSIAAPVLRRYADHKVDSVRPAGGRMQSFAKGKQ</sequence>
<dbReference type="GO" id="GO:0006666">
    <property type="term" value="P:3-keto-sphinganine metabolic process"/>
    <property type="evidence" value="ECO:0007669"/>
    <property type="project" value="InterPro"/>
</dbReference>
<dbReference type="Gene3D" id="3.40.50.720">
    <property type="entry name" value="NAD(P)-binding Rossmann-like Domain"/>
    <property type="match status" value="1"/>
</dbReference>
<dbReference type="Pfam" id="PF00106">
    <property type="entry name" value="adh_short"/>
    <property type="match status" value="1"/>
</dbReference>
<dbReference type="GO" id="GO:0047560">
    <property type="term" value="F:3-dehydrosphinganine reductase activity"/>
    <property type="evidence" value="ECO:0007669"/>
    <property type="project" value="UniProtKB-EC"/>
</dbReference>
<dbReference type="GO" id="GO:0016020">
    <property type="term" value="C:membrane"/>
    <property type="evidence" value="ECO:0007669"/>
    <property type="project" value="GOC"/>
</dbReference>
<name>A0A934NN79_9NOCA</name>
<evidence type="ECO:0000256" key="9">
    <source>
        <dbReference type="ARBA" id="ARBA00026112"/>
    </source>
</evidence>
<dbReference type="PANTHER" id="PTHR43550:SF3">
    <property type="entry name" value="3-KETODIHYDROSPHINGOSINE REDUCTASE"/>
    <property type="match status" value="1"/>
</dbReference>
<proteinExistence type="inferred from homology"/>
<dbReference type="CDD" id="cd08939">
    <property type="entry name" value="KDSR-like_SDR_c"/>
    <property type="match status" value="1"/>
</dbReference>
<evidence type="ECO:0000256" key="10">
    <source>
        <dbReference type="RuleBase" id="RU000363"/>
    </source>
</evidence>
<keyword evidence="7" id="KW-0560">Oxidoreductase</keyword>
<dbReference type="PRINTS" id="PR00080">
    <property type="entry name" value="SDRFAMILY"/>
</dbReference>
<keyword evidence="5" id="KW-0521">NADP</keyword>
<keyword evidence="4" id="KW-0256">Endoplasmic reticulum</keyword>
<evidence type="ECO:0000256" key="3">
    <source>
        <dbReference type="ARBA" id="ARBA00004991"/>
    </source>
</evidence>
<comment type="pathway">
    <text evidence="2">Lipid metabolism; sphingolipid metabolism.</text>
</comment>
<keyword evidence="8" id="KW-0443">Lipid metabolism</keyword>
<accession>A0A934NN79</accession>
<dbReference type="PRINTS" id="PR00081">
    <property type="entry name" value="GDHRDH"/>
</dbReference>
<evidence type="ECO:0000259" key="11">
    <source>
        <dbReference type="SMART" id="SM00822"/>
    </source>
</evidence>
<evidence type="ECO:0000256" key="4">
    <source>
        <dbReference type="ARBA" id="ARBA00022824"/>
    </source>
</evidence>
<dbReference type="EMBL" id="JAEMNV010000002">
    <property type="protein sequence ID" value="MBJ8338277.1"/>
    <property type="molecule type" value="Genomic_DNA"/>
</dbReference>
<evidence type="ECO:0000256" key="7">
    <source>
        <dbReference type="ARBA" id="ARBA00023002"/>
    </source>
</evidence>
<dbReference type="InterPro" id="IPR002347">
    <property type="entry name" value="SDR_fam"/>
</dbReference>
<gene>
    <name evidence="12" type="ORF">JGU71_05210</name>
</gene>
<dbReference type="InterPro" id="IPR057326">
    <property type="entry name" value="KR_dom"/>
</dbReference>
<keyword evidence="13" id="KW-1185">Reference proteome</keyword>